<proteinExistence type="predicted"/>
<feature type="transmembrane region" description="Helical" evidence="1">
    <location>
        <begin position="68"/>
        <end position="87"/>
    </location>
</feature>
<keyword evidence="1" id="KW-1133">Transmembrane helix</keyword>
<gene>
    <name evidence="2" type="ORF">PRVXH_002158</name>
</gene>
<reference evidence="2" key="2">
    <citation type="submission" date="2024-06" db="EMBL/GenBank/DDBJ databases">
        <authorList>
            <person name="Petrova K.O."/>
            <person name="Toshchakov S.V."/>
            <person name="Boltjanskaja Y.V."/>
            <person name="Kevbrin V.V."/>
        </authorList>
    </citation>
    <scope>NUCLEOTIDE SEQUENCE</scope>
    <source>
        <strain evidence="2">Z-710</strain>
    </source>
</reference>
<name>A0AAU8HSW6_9FIRM</name>
<feature type="transmembrane region" description="Helical" evidence="1">
    <location>
        <begin position="6"/>
        <end position="24"/>
    </location>
</feature>
<keyword evidence="1" id="KW-0472">Membrane</keyword>
<protein>
    <submittedName>
        <fullName evidence="2">Uncharacterized protein</fullName>
    </submittedName>
</protein>
<evidence type="ECO:0000256" key="1">
    <source>
        <dbReference type="SAM" id="Phobius"/>
    </source>
</evidence>
<evidence type="ECO:0000313" key="2">
    <source>
        <dbReference type="EMBL" id="XCI28208.1"/>
    </source>
</evidence>
<feature type="transmembrane region" description="Helical" evidence="1">
    <location>
        <begin position="36"/>
        <end position="56"/>
    </location>
</feature>
<accession>A0AAU8HSW6</accession>
<dbReference type="AlphaFoldDB" id="A0AAU8HSW6"/>
<sequence length="95" mass="11002">MGKINVFDILISVVLVIFIVVRVFRYKNMDNKLKVFKREVAINIAVLLPLLVYGFTDLSEFLKGFSDITIYLVMFLIPCVVVISIVIHKKLRIRD</sequence>
<organism evidence="2">
    <name type="scientific">Proteinivorax hydrogeniformans</name>
    <dbReference type="NCBI Taxonomy" id="1826727"/>
    <lineage>
        <taxon>Bacteria</taxon>
        <taxon>Bacillati</taxon>
        <taxon>Bacillota</taxon>
        <taxon>Clostridia</taxon>
        <taxon>Eubacteriales</taxon>
        <taxon>Proteinivoracaceae</taxon>
        <taxon>Proteinivorax</taxon>
    </lineage>
</organism>
<dbReference type="RefSeq" id="WP_353892784.1">
    <property type="nucleotide sequence ID" value="NZ_CP159485.1"/>
</dbReference>
<reference evidence="2" key="1">
    <citation type="journal article" date="2018" name="Antonie Van Leeuwenhoek">
        <title>Proteinivorax hydrogeniformans sp. nov., an anaerobic, haloalkaliphilic bacterium fermenting proteinaceous compounds with high hydrogen production.</title>
        <authorList>
            <person name="Boltyanskaya Y."/>
            <person name="Detkova E."/>
            <person name="Pimenov N."/>
            <person name="Kevbrin V."/>
        </authorList>
    </citation>
    <scope>NUCLEOTIDE SEQUENCE</scope>
    <source>
        <strain evidence="2">Z-710</strain>
    </source>
</reference>
<keyword evidence="1" id="KW-0812">Transmembrane</keyword>
<dbReference type="EMBL" id="CP159485">
    <property type="protein sequence ID" value="XCI28208.1"/>
    <property type="molecule type" value="Genomic_DNA"/>
</dbReference>